<evidence type="ECO:0000256" key="1">
    <source>
        <dbReference type="SAM" id="MobiDB-lite"/>
    </source>
</evidence>
<dbReference type="Proteomes" id="UP001152795">
    <property type="component" value="Unassembled WGS sequence"/>
</dbReference>
<reference evidence="2" key="1">
    <citation type="submission" date="2020-04" db="EMBL/GenBank/DDBJ databases">
        <authorList>
            <person name="Alioto T."/>
            <person name="Alioto T."/>
            <person name="Gomez Garrido J."/>
        </authorList>
    </citation>
    <scope>NUCLEOTIDE SEQUENCE</scope>
    <source>
        <strain evidence="2">A484AB</strain>
    </source>
</reference>
<dbReference type="GO" id="GO:0008270">
    <property type="term" value="F:zinc ion binding"/>
    <property type="evidence" value="ECO:0007669"/>
    <property type="project" value="InterPro"/>
</dbReference>
<feature type="region of interest" description="Disordered" evidence="1">
    <location>
        <begin position="122"/>
        <end position="155"/>
    </location>
</feature>
<dbReference type="Pfam" id="PF22936">
    <property type="entry name" value="Pol_BBD"/>
    <property type="match status" value="1"/>
</dbReference>
<name>A0A7D9IAH8_PARCT</name>
<sequence>MQTKGLYKALLGKEVVPEEIAPLAEDASDEQKAEWEAKVQQRNKQIEEIEERNNTVWCHIALALDNNSLLYIRHDCLSSDCVGDRAKAWRLLQQRYSNVEKPTVESFNPAANFTELRTRLQNYDDSRLQRNQAKEDSATAMYSGNTSGRNKGPSNPKGDCFVCENHGHFAKQCSKRSSAYCSKCKKKGHLPKTCRSSSKPDKSTKEPNSFASYSQCMNSGTETSSGRPTGKPNHLIIDTGCTDHIISQNELFENLQPCSIKNVKDPKGNFTPVEGIGDVPVKLHLKNGKEE</sequence>
<proteinExistence type="predicted"/>
<accession>A0A7D9IAH8</accession>
<dbReference type="InterPro" id="IPR036875">
    <property type="entry name" value="Znf_CCHC_sf"/>
</dbReference>
<protein>
    <submittedName>
        <fullName evidence="2">Retrovirus-related Pol poly from transposon RE1</fullName>
    </submittedName>
</protein>
<keyword evidence="3" id="KW-1185">Reference proteome</keyword>
<dbReference type="SUPFAM" id="SSF57756">
    <property type="entry name" value="Retrovirus zinc finger-like domains"/>
    <property type="match status" value="1"/>
</dbReference>
<dbReference type="PROSITE" id="PS50158">
    <property type="entry name" value="ZF_CCHC"/>
    <property type="match status" value="1"/>
</dbReference>
<dbReference type="EMBL" id="CACRXK020004017">
    <property type="protein sequence ID" value="CAB4001162.1"/>
    <property type="molecule type" value="Genomic_DNA"/>
</dbReference>
<dbReference type="SMART" id="SM00343">
    <property type="entry name" value="ZnF_C2HC"/>
    <property type="match status" value="2"/>
</dbReference>
<evidence type="ECO:0000313" key="3">
    <source>
        <dbReference type="Proteomes" id="UP001152795"/>
    </source>
</evidence>
<organism evidence="2 3">
    <name type="scientific">Paramuricea clavata</name>
    <name type="common">Red gorgonian</name>
    <name type="synonym">Violescent sea-whip</name>
    <dbReference type="NCBI Taxonomy" id="317549"/>
    <lineage>
        <taxon>Eukaryota</taxon>
        <taxon>Metazoa</taxon>
        <taxon>Cnidaria</taxon>
        <taxon>Anthozoa</taxon>
        <taxon>Octocorallia</taxon>
        <taxon>Malacalcyonacea</taxon>
        <taxon>Plexauridae</taxon>
        <taxon>Paramuricea</taxon>
    </lineage>
</organism>
<evidence type="ECO:0000313" key="2">
    <source>
        <dbReference type="EMBL" id="CAB4001162.1"/>
    </source>
</evidence>
<feature type="region of interest" description="Disordered" evidence="1">
    <location>
        <begin position="187"/>
        <end position="234"/>
    </location>
</feature>
<dbReference type="GO" id="GO:0003676">
    <property type="term" value="F:nucleic acid binding"/>
    <property type="evidence" value="ECO:0007669"/>
    <property type="project" value="InterPro"/>
</dbReference>
<dbReference type="InterPro" id="IPR054722">
    <property type="entry name" value="PolX-like_BBD"/>
</dbReference>
<dbReference type="AlphaFoldDB" id="A0A7D9IAH8"/>
<dbReference type="Gene3D" id="4.10.60.10">
    <property type="entry name" value="Zinc finger, CCHC-type"/>
    <property type="match status" value="1"/>
</dbReference>
<dbReference type="InterPro" id="IPR001878">
    <property type="entry name" value="Znf_CCHC"/>
</dbReference>
<dbReference type="OrthoDB" id="8026949at2759"/>
<gene>
    <name evidence="2" type="ORF">PACLA_8A001984</name>
</gene>
<feature type="compositionally biased region" description="Polar residues" evidence="1">
    <location>
        <begin position="206"/>
        <end position="227"/>
    </location>
</feature>
<feature type="compositionally biased region" description="Basic and acidic residues" evidence="1">
    <location>
        <begin position="122"/>
        <end position="137"/>
    </location>
</feature>
<comment type="caution">
    <text evidence="2">The sequence shown here is derived from an EMBL/GenBank/DDBJ whole genome shotgun (WGS) entry which is preliminary data.</text>
</comment>
<feature type="compositionally biased region" description="Polar residues" evidence="1">
    <location>
        <begin position="140"/>
        <end position="153"/>
    </location>
</feature>